<dbReference type="OrthoDB" id="5808628at2759"/>
<accession>A0A0B1SKE2</accession>
<dbReference type="AlphaFoldDB" id="A0A0B1SKE2"/>
<feature type="region of interest" description="Disordered" evidence="2">
    <location>
        <begin position="263"/>
        <end position="295"/>
    </location>
</feature>
<protein>
    <submittedName>
        <fullName evidence="3">Uncharacterized protein</fullName>
    </submittedName>
</protein>
<dbReference type="Proteomes" id="UP000053660">
    <property type="component" value="Unassembled WGS sequence"/>
</dbReference>
<evidence type="ECO:0000256" key="1">
    <source>
        <dbReference type="SAM" id="Coils"/>
    </source>
</evidence>
<evidence type="ECO:0000313" key="4">
    <source>
        <dbReference type="Proteomes" id="UP000053660"/>
    </source>
</evidence>
<keyword evidence="4" id="KW-1185">Reference proteome</keyword>
<gene>
    <name evidence="3" type="ORF">OESDEN_16669</name>
</gene>
<keyword evidence="1" id="KW-0175">Coiled coil</keyword>
<organism evidence="3 4">
    <name type="scientific">Oesophagostomum dentatum</name>
    <name type="common">Nodular worm</name>
    <dbReference type="NCBI Taxonomy" id="61180"/>
    <lineage>
        <taxon>Eukaryota</taxon>
        <taxon>Metazoa</taxon>
        <taxon>Ecdysozoa</taxon>
        <taxon>Nematoda</taxon>
        <taxon>Chromadorea</taxon>
        <taxon>Rhabditida</taxon>
        <taxon>Rhabditina</taxon>
        <taxon>Rhabditomorpha</taxon>
        <taxon>Strongyloidea</taxon>
        <taxon>Strongylidae</taxon>
        <taxon>Oesophagostomum</taxon>
    </lineage>
</organism>
<sequence length="295" mass="32805">MHADALVQVAVLRKKIASSKERAQGLVNMIDKRIAYLCKLWDEYMAKQEDNEIIELARIAVNDPVKIGINEKEDAKFFERVNILKDKVAELMLLDEQAAEAHKRAAEDKKTLDTATNRLKEIEERHKALVADKGKKSRSEISEMPNPITGLQNAVDALEHRISSANINAEEKKDSEALLKSLRDFIENLPEKVRAKWECPCPTFASISALDMRTYQGDSTIGSAIPSSSLVSGSTVTTNESTGFFTTSSLFSNYGRNVLQEIKTAKENRENQNKSKTENSKSSSSSQPDSKAKGI</sequence>
<feature type="compositionally biased region" description="Basic and acidic residues" evidence="2">
    <location>
        <begin position="263"/>
        <end position="279"/>
    </location>
</feature>
<name>A0A0B1SKE2_OESDE</name>
<feature type="compositionally biased region" description="Low complexity" evidence="2">
    <location>
        <begin position="280"/>
        <end position="289"/>
    </location>
</feature>
<proteinExistence type="predicted"/>
<feature type="coiled-coil region" evidence="1">
    <location>
        <begin position="105"/>
        <end position="175"/>
    </location>
</feature>
<evidence type="ECO:0000256" key="2">
    <source>
        <dbReference type="SAM" id="MobiDB-lite"/>
    </source>
</evidence>
<evidence type="ECO:0000313" key="3">
    <source>
        <dbReference type="EMBL" id="KHJ83630.1"/>
    </source>
</evidence>
<dbReference type="EMBL" id="KN572540">
    <property type="protein sequence ID" value="KHJ83630.1"/>
    <property type="molecule type" value="Genomic_DNA"/>
</dbReference>
<reference evidence="3 4" key="1">
    <citation type="submission" date="2014-03" db="EMBL/GenBank/DDBJ databases">
        <title>Draft genome of the hookworm Oesophagostomum dentatum.</title>
        <authorList>
            <person name="Mitreva M."/>
        </authorList>
    </citation>
    <scope>NUCLEOTIDE SEQUENCE [LARGE SCALE GENOMIC DNA]</scope>
    <source>
        <strain evidence="3 4">OD-Hann</strain>
    </source>
</reference>